<keyword evidence="1" id="KW-0732">Signal</keyword>
<evidence type="ECO:0000313" key="2">
    <source>
        <dbReference type="EMBL" id="KMT65310.1"/>
    </source>
</evidence>
<dbReference type="RefSeq" id="WP_048692098.1">
    <property type="nucleotide sequence ID" value="NZ_KQ130489.1"/>
</dbReference>
<dbReference type="AlphaFoldDB" id="A0A0J8GR51"/>
<reference evidence="2 3" key="1">
    <citation type="submission" date="2015-04" db="EMBL/GenBank/DDBJ databases">
        <title>Draft Genome Sequence of the Novel Agar-Digesting Marine Bacterium Q1.</title>
        <authorList>
            <person name="Li Y."/>
            <person name="Li D."/>
            <person name="Chen G."/>
            <person name="Du Z."/>
        </authorList>
    </citation>
    <scope>NUCLEOTIDE SEQUENCE [LARGE SCALE GENOMIC DNA]</scope>
    <source>
        <strain evidence="2 3">Q1</strain>
    </source>
</reference>
<dbReference type="InterPro" id="IPR012334">
    <property type="entry name" value="Pectin_lyas_fold"/>
</dbReference>
<dbReference type="Gene3D" id="2.160.20.10">
    <property type="entry name" value="Single-stranded right-handed beta-helix, Pectin lyase-like"/>
    <property type="match status" value="1"/>
</dbReference>
<dbReference type="InterPro" id="IPR011050">
    <property type="entry name" value="Pectin_lyase_fold/virulence"/>
</dbReference>
<dbReference type="SUPFAM" id="SSF51126">
    <property type="entry name" value="Pectin lyase-like"/>
    <property type="match status" value="1"/>
</dbReference>
<feature type="chain" id="PRO_5005298508" description="Endo-polygalacturonase" evidence="1">
    <location>
        <begin position="23"/>
        <end position="373"/>
    </location>
</feature>
<comment type="caution">
    <text evidence="2">The sequence shown here is derived from an EMBL/GenBank/DDBJ whole genome shotgun (WGS) entry which is preliminary data.</text>
</comment>
<organism evidence="2 3">
    <name type="scientific">Catenovulum maritimum</name>
    <dbReference type="NCBI Taxonomy" id="1513271"/>
    <lineage>
        <taxon>Bacteria</taxon>
        <taxon>Pseudomonadati</taxon>
        <taxon>Pseudomonadota</taxon>
        <taxon>Gammaproteobacteria</taxon>
        <taxon>Alteromonadales</taxon>
        <taxon>Alteromonadaceae</taxon>
        <taxon>Catenovulum</taxon>
    </lineage>
</organism>
<dbReference type="STRING" id="1513271.XM47_09760"/>
<proteinExistence type="predicted"/>
<evidence type="ECO:0008006" key="4">
    <source>
        <dbReference type="Google" id="ProtNLM"/>
    </source>
</evidence>
<name>A0A0J8GR51_9ALTE</name>
<dbReference type="Proteomes" id="UP000037600">
    <property type="component" value="Unassembled WGS sequence"/>
</dbReference>
<keyword evidence="3" id="KW-1185">Reference proteome</keyword>
<feature type="signal peptide" evidence="1">
    <location>
        <begin position="1"/>
        <end position="22"/>
    </location>
</feature>
<evidence type="ECO:0000313" key="3">
    <source>
        <dbReference type="Proteomes" id="UP000037600"/>
    </source>
</evidence>
<gene>
    <name evidence="2" type="ORF">XM47_09760</name>
</gene>
<evidence type="ECO:0000256" key="1">
    <source>
        <dbReference type="SAM" id="SignalP"/>
    </source>
</evidence>
<dbReference type="EMBL" id="LAZL01000012">
    <property type="protein sequence ID" value="KMT65310.1"/>
    <property type="molecule type" value="Genomic_DNA"/>
</dbReference>
<sequence length="373" mass="41648">MKNFTLYLGCIFTVSLSFNVFSVQLHPKLNPQNSSWDDTSKTITINKSVVFGNDKDKEAFYWNIPKAVKKVILGKDVTITGGFRFTDQAEITGLDRDSSIIYGTETYAWARGKNKKQDPGTSCKNGPKGDDIVHDCEKWSYGAISVIGKAPKHLRYKVSNLTIINPRTYAITSQNHAFDIDRVTILNTRIDDTQSNSDGIGGGPNTRITNTKIDTWDDAIKLYKDGMHVENVTIIHNGNGAPFQFGWSNKKPANFYLKNILVKQGIPKQRDKRYNLALFTNSGGTVSPSVTIDGLAVEYTDQTKMNIRGSKPTAMPLVYIRGTEKTKVELKHVENSPLHLKVDQLHIGKGEVKTNFKLPTLNNRQAEITGCRC</sequence>
<accession>A0A0J8GR51</accession>
<protein>
    <recommendedName>
        <fullName evidence="4">Endo-polygalacturonase</fullName>
    </recommendedName>
</protein>
<dbReference type="OrthoDB" id="6338785at2"/>